<dbReference type="AlphaFoldDB" id="A0A392RXY6"/>
<dbReference type="EMBL" id="LXQA010282143">
    <property type="protein sequence ID" value="MCI40640.1"/>
    <property type="molecule type" value="Genomic_DNA"/>
</dbReference>
<feature type="non-terminal residue" evidence="1">
    <location>
        <position position="1"/>
    </location>
</feature>
<organism evidence="1 2">
    <name type="scientific">Trifolium medium</name>
    <dbReference type="NCBI Taxonomy" id="97028"/>
    <lineage>
        <taxon>Eukaryota</taxon>
        <taxon>Viridiplantae</taxon>
        <taxon>Streptophyta</taxon>
        <taxon>Embryophyta</taxon>
        <taxon>Tracheophyta</taxon>
        <taxon>Spermatophyta</taxon>
        <taxon>Magnoliopsida</taxon>
        <taxon>eudicotyledons</taxon>
        <taxon>Gunneridae</taxon>
        <taxon>Pentapetalae</taxon>
        <taxon>rosids</taxon>
        <taxon>fabids</taxon>
        <taxon>Fabales</taxon>
        <taxon>Fabaceae</taxon>
        <taxon>Papilionoideae</taxon>
        <taxon>50 kb inversion clade</taxon>
        <taxon>NPAAA clade</taxon>
        <taxon>Hologalegina</taxon>
        <taxon>IRL clade</taxon>
        <taxon>Trifolieae</taxon>
        <taxon>Trifolium</taxon>
    </lineage>
</organism>
<sequence length="23" mass="2556">DKLIGLGLYREMKATSDASMVKE</sequence>
<comment type="caution">
    <text evidence="1">The sequence shown here is derived from an EMBL/GenBank/DDBJ whole genome shotgun (WGS) entry which is preliminary data.</text>
</comment>
<protein>
    <submittedName>
        <fullName evidence="1">Uncharacterized protein</fullName>
    </submittedName>
</protein>
<name>A0A392RXY6_9FABA</name>
<accession>A0A392RXY6</accession>
<evidence type="ECO:0000313" key="1">
    <source>
        <dbReference type="EMBL" id="MCI40640.1"/>
    </source>
</evidence>
<dbReference type="Proteomes" id="UP000265520">
    <property type="component" value="Unassembled WGS sequence"/>
</dbReference>
<keyword evidence="2" id="KW-1185">Reference proteome</keyword>
<evidence type="ECO:0000313" key="2">
    <source>
        <dbReference type="Proteomes" id="UP000265520"/>
    </source>
</evidence>
<reference evidence="1 2" key="1">
    <citation type="journal article" date="2018" name="Front. Plant Sci.">
        <title>Red Clover (Trifolium pratense) and Zigzag Clover (T. medium) - A Picture of Genomic Similarities and Differences.</title>
        <authorList>
            <person name="Dluhosova J."/>
            <person name="Istvanek J."/>
            <person name="Nedelnik J."/>
            <person name="Repkova J."/>
        </authorList>
    </citation>
    <scope>NUCLEOTIDE SEQUENCE [LARGE SCALE GENOMIC DNA]</scope>
    <source>
        <strain evidence="2">cv. 10/8</strain>
        <tissue evidence="1">Leaf</tissue>
    </source>
</reference>
<proteinExistence type="predicted"/>